<sequence>MGRFLESFKFHTMGQSDGQPFDSYLAEMKSQAVKCEFVCGNCQASYMERMLMDKLILYCRDQDVQAQLLANPNLTLALAENTCRSVEMSRHLVSQIRSKEVVDGSVFKVPTVPVLDLTIPPAPPPPSGKALRKVAKQMQQIAAARSMAAAVDSLAVASSLVSASSSVTDRFEPYSLDGVEYSGYGSSVGAEVKSVNIDKERTSTHSSDQRRNERHYEESRRTFSSAVKTSMDRMSPSGVSGRPDFSSGSGGTNYERKCQISTELSEPGHSRFEDFHFKPIEPPKDTNPSYRQYSERYANNQGSRKEQRSPEFERKYREYPLDRRDGQKCYEREDRRSTNQSRRQDGSVEGDSYQSSSRGQRDTYGPWTMVESNGDDMLKPSPSKVRRTPQKEPSVKMSPMAHEILTRKRVRDMLTPTPSKDNGKIREKREAETDPEVIARRQKQIDYGKNTLGYERYRELVPKEQRSKIHPKTPPIGIKFSRRAWDGLIRVWRQRLHFWDSPAEGGGNPECLEIASDMSDCSSIDGSLPNTPVQEVKRIKNERTSRFTSSRFPSRSDRDFNDDDSGCTPLPD</sequence>
<keyword evidence="6" id="KW-1185">Reference proteome</keyword>
<dbReference type="GO" id="GO:0006398">
    <property type="term" value="P:mRNA 3'-end processing by stem-loop binding and cleavage"/>
    <property type="evidence" value="ECO:0007669"/>
    <property type="project" value="TreeGrafter"/>
</dbReference>
<feature type="region of interest" description="Disordered" evidence="3">
    <location>
        <begin position="524"/>
        <end position="572"/>
    </location>
</feature>
<dbReference type="AlphaFoldDB" id="A0A8S9WT58"/>
<feature type="compositionally biased region" description="Polar residues" evidence="3">
    <location>
        <begin position="286"/>
        <end position="302"/>
    </location>
</feature>
<proteinExistence type="inferred from homology"/>
<feature type="region of interest" description="Disordered" evidence="3">
    <location>
        <begin position="414"/>
        <end position="436"/>
    </location>
</feature>
<organism evidence="5 6">
    <name type="scientific">Apolygus lucorum</name>
    <name type="common">Small green plant bug</name>
    <name type="synonym">Lygocoris lucorum</name>
    <dbReference type="NCBI Taxonomy" id="248454"/>
    <lineage>
        <taxon>Eukaryota</taxon>
        <taxon>Metazoa</taxon>
        <taxon>Ecdysozoa</taxon>
        <taxon>Arthropoda</taxon>
        <taxon>Hexapoda</taxon>
        <taxon>Insecta</taxon>
        <taxon>Pterygota</taxon>
        <taxon>Neoptera</taxon>
        <taxon>Paraneoptera</taxon>
        <taxon>Hemiptera</taxon>
        <taxon>Heteroptera</taxon>
        <taxon>Panheteroptera</taxon>
        <taxon>Cimicomorpha</taxon>
        <taxon>Miridae</taxon>
        <taxon>Mirini</taxon>
        <taxon>Apolygus</taxon>
    </lineage>
</organism>
<dbReference type="EMBL" id="WIXP02000015">
    <property type="protein sequence ID" value="KAF6199268.1"/>
    <property type="molecule type" value="Genomic_DNA"/>
</dbReference>
<dbReference type="GO" id="GO:0005737">
    <property type="term" value="C:cytoplasm"/>
    <property type="evidence" value="ECO:0007669"/>
    <property type="project" value="TreeGrafter"/>
</dbReference>
<dbReference type="GO" id="GO:0003729">
    <property type="term" value="F:mRNA binding"/>
    <property type="evidence" value="ECO:0007669"/>
    <property type="project" value="InterPro"/>
</dbReference>
<feature type="compositionally biased region" description="Basic and acidic residues" evidence="3">
    <location>
        <begin position="421"/>
        <end position="436"/>
    </location>
</feature>
<dbReference type="OrthoDB" id="265795at2759"/>
<dbReference type="GO" id="GO:0071204">
    <property type="term" value="C:histone pre-mRNA 3'end processing complex"/>
    <property type="evidence" value="ECO:0007669"/>
    <property type="project" value="TreeGrafter"/>
</dbReference>
<dbReference type="FunFam" id="1.10.8.1120:FF:000001">
    <property type="entry name" value="Histone RNA hairpin-binding protein-like"/>
    <property type="match status" value="1"/>
</dbReference>
<keyword evidence="2" id="KW-0694">RNA-binding</keyword>
<dbReference type="PANTHER" id="PTHR17408">
    <property type="entry name" value="HISTONE RNA HAIRPIN-BINDING PROTEIN"/>
    <property type="match status" value="1"/>
</dbReference>
<reference evidence="5" key="1">
    <citation type="journal article" date="2021" name="Mol. Ecol. Resour.">
        <title>Apolygus lucorum genome provides insights into omnivorousness and mesophyll feeding.</title>
        <authorList>
            <person name="Liu Y."/>
            <person name="Liu H."/>
            <person name="Wang H."/>
            <person name="Huang T."/>
            <person name="Liu B."/>
            <person name="Yang B."/>
            <person name="Yin L."/>
            <person name="Li B."/>
            <person name="Zhang Y."/>
            <person name="Zhang S."/>
            <person name="Jiang F."/>
            <person name="Zhang X."/>
            <person name="Ren Y."/>
            <person name="Wang B."/>
            <person name="Wang S."/>
            <person name="Lu Y."/>
            <person name="Wu K."/>
            <person name="Fan W."/>
            <person name="Wang G."/>
        </authorList>
    </citation>
    <scope>NUCLEOTIDE SEQUENCE</scope>
    <source>
        <strain evidence="5">12Hb</strain>
    </source>
</reference>
<dbReference type="Gene3D" id="1.10.8.1120">
    <property type="entry name" value="Histone RNA hairpin-binding protein RNA-binding domain"/>
    <property type="match status" value="1"/>
</dbReference>
<dbReference type="InterPro" id="IPR038294">
    <property type="entry name" value="SLBP_RNA_bind_sf"/>
</dbReference>
<feature type="compositionally biased region" description="Basic and acidic residues" evidence="3">
    <location>
        <begin position="303"/>
        <end position="346"/>
    </location>
</feature>
<dbReference type="Pfam" id="PF15247">
    <property type="entry name" value="SLBP_RNA_bind"/>
    <property type="match status" value="1"/>
</dbReference>
<feature type="compositionally biased region" description="Basic and acidic residues" evidence="3">
    <location>
        <begin position="535"/>
        <end position="545"/>
    </location>
</feature>
<dbReference type="InterPro" id="IPR029344">
    <property type="entry name" value="SLBP_RNA_bind"/>
</dbReference>
<feature type="domain" description="Histone RNA hairpin-binding protein RNA-binding" evidence="4">
    <location>
        <begin position="433"/>
        <end position="500"/>
    </location>
</feature>
<feature type="region of interest" description="Disordered" evidence="3">
    <location>
        <begin position="195"/>
        <end position="396"/>
    </location>
</feature>
<evidence type="ECO:0000256" key="2">
    <source>
        <dbReference type="ARBA" id="ARBA00022884"/>
    </source>
</evidence>
<name>A0A8S9WT58_APOLU</name>
<dbReference type="Proteomes" id="UP000466442">
    <property type="component" value="Unassembled WGS sequence"/>
</dbReference>
<evidence type="ECO:0000256" key="1">
    <source>
        <dbReference type="ARBA" id="ARBA00006151"/>
    </source>
</evidence>
<feature type="compositionally biased region" description="Basic and acidic residues" evidence="3">
    <location>
        <begin position="266"/>
        <end position="284"/>
    </location>
</feature>
<dbReference type="PANTHER" id="PTHR17408:SF0">
    <property type="entry name" value="HISTONE RNA HAIRPIN-BINDING PROTEIN"/>
    <property type="match status" value="1"/>
</dbReference>
<gene>
    <name evidence="5" type="ORF">GE061_007294</name>
</gene>
<comment type="caution">
    <text evidence="5">The sequence shown here is derived from an EMBL/GenBank/DDBJ whole genome shotgun (WGS) entry which is preliminary data.</text>
</comment>
<evidence type="ECO:0000313" key="5">
    <source>
        <dbReference type="EMBL" id="KAF6199268.1"/>
    </source>
</evidence>
<dbReference type="GO" id="GO:0071207">
    <property type="term" value="F:histone pre-mRNA stem-loop binding"/>
    <property type="evidence" value="ECO:0007669"/>
    <property type="project" value="TreeGrafter"/>
</dbReference>
<evidence type="ECO:0000256" key="3">
    <source>
        <dbReference type="SAM" id="MobiDB-lite"/>
    </source>
</evidence>
<accession>A0A8S9WT58</accession>
<evidence type="ECO:0000313" key="6">
    <source>
        <dbReference type="Proteomes" id="UP000466442"/>
    </source>
</evidence>
<evidence type="ECO:0000259" key="4">
    <source>
        <dbReference type="Pfam" id="PF15247"/>
    </source>
</evidence>
<feature type="compositionally biased region" description="Polar residues" evidence="3">
    <location>
        <begin position="524"/>
        <end position="533"/>
    </location>
</feature>
<comment type="similarity">
    <text evidence="1">Belongs to the SLBP family.</text>
</comment>
<feature type="compositionally biased region" description="Basic and acidic residues" evidence="3">
    <location>
        <begin position="196"/>
        <end position="221"/>
    </location>
</feature>
<dbReference type="GO" id="GO:0007076">
    <property type="term" value="P:mitotic chromosome condensation"/>
    <property type="evidence" value="ECO:0007669"/>
    <property type="project" value="UniProtKB-ARBA"/>
</dbReference>
<protein>
    <recommendedName>
        <fullName evidence="4">Histone RNA hairpin-binding protein RNA-binding domain-containing protein</fullName>
    </recommendedName>
</protein>
<dbReference type="GO" id="GO:0051028">
    <property type="term" value="P:mRNA transport"/>
    <property type="evidence" value="ECO:0007669"/>
    <property type="project" value="TreeGrafter"/>
</dbReference>
<dbReference type="InterPro" id="IPR026502">
    <property type="entry name" value="SLBP1/SLBP2"/>
</dbReference>